<accession>A0A653DDA3</accession>
<proteinExistence type="predicted"/>
<sequence>MSVYQMQCILMDAAQIGGTAVRLRAVPAGAAHPVRASPHGLLLQRLPGGRAYRRRPHSGRPARSGARPVRADRPAGGSGRAGDAERPLRRGGRAPAAGLLQAGRQSDARWCGRWWCGQHAIGSMYIET</sequence>
<feature type="compositionally biased region" description="Low complexity" evidence="1">
    <location>
        <begin position="93"/>
        <end position="102"/>
    </location>
</feature>
<feature type="compositionally biased region" description="Basic residues" evidence="1">
    <location>
        <begin position="51"/>
        <end position="60"/>
    </location>
</feature>
<evidence type="ECO:0000256" key="1">
    <source>
        <dbReference type="SAM" id="MobiDB-lite"/>
    </source>
</evidence>
<dbReference type="OrthoDB" id="9837000at2759"/>
<gene>
    <name evidence="2" type="ORF">CALMAC_LOCUS16595</name>
</gene>
<evidence type="ECO:0000313" key="3">
    <source>
        <dbReference type="Proteomes" id="UP000410492"/>
    </source>
</evidence>
<keyword evidence="3" id="KW-1185">Reference proteome</keyword>
<name>A0A653DDA3_CALMS</name>
<dbReference type="AlphaFoldDB" id="A0A653DDA3"/>
<protein>
    <submittedName>
        <fullName evidence="2">Uncharacterized protein</fullName>
    </submittedName>
</protein>
<reference evidence="2 3" key="1">
    <citation type="submission" date="2019-01" db="EMBL/GenBank/DDBJ databases">
        <authorList>
            <person name="Sayadi A."/>
        </authorList>
    </citation>
    <scope>NUCLEOTIDE SEQUENCE [LARGE SCALE GENOMIC DNA]</scope>
</reference>
<evidence type="ECO:0000313" key="2">
    <source>
        <dbReference type="EMBL" id="VEN58185.1"/>
    </source>
</evidence>
<dbReference type="Proteomes" id="UP000410492">
    <property type="component" value="Unassembled WGS sequence"/>
</dbReference>
<dbReference type="EMBL" id="CAACVG010011485">
    <property type="protein sequence ID" value="VEN58185.1"/>
    <property type="molecule type" value="Genomic_DNA"/>
</dbReference>
<organism evidence="2 3">
    <name type="scientific">Callosobruchus maculatus</name>
    <name type="common">Southern cowpea weevil</name>
    <name type="synonym">Pulse bruchid</name>
    <dbReference type="NCBI Taxonomy" id="64391"/>
    <lineage>
        <taxon>Eukaryota</taxon>
        <taxon>Metazoa</taxon>
        <taxon>Ecdysozoa</taxon>
        <taxon>Arthropoda</taxon>
        <taxon>Hexapoda</taxon>
        <taxon>Insecta</taxon>
        <taxon>Pterygota</taxon>
        <taxon>Neoptera</taxon>
        <taxon>Endopterygota</taxon>
        <taxon>Coleoptera</taxon>
        <taxon>Polyphaga</taxon>
        <taxon>Cucujiformia</taxon>
        <taxon>Chrysomeloidea</taxon>
        <taxon>Chrysomelidae</taxon>
        <taxon>Bruchinae</taxon>
        <taxon>Bruchini</taxon>
        <taxon>Callosobruchus</taxon>
    </lineage>
</organism>
<feature type="region of interest" description="Disordered" evidence="1">
    <location>
        <begin position="45"/>
        <end position="102"/>
    </location>
</feature>